<dbReference type="KEGG" id="scor:J3U87_21465"/>
<dbReference type="Gene3D" id="1.10.1240.10">
    <property type="entry name" value="Methionine synthase domain"/>
    <property type="match status" value="1"/>
</dbReference>
<dbReference type="Gene3D" id="3.40.50.280">
    <property type="entry name" value="Cobalamin-binding domain"/>
    <property type="match status" value="1"/>
</dbReference>
<gene>
    <name evidence="3" type="ORF">J3U87_21465</name>
</gene>
<dbReference type="CDD" id="cd04762">
    <property type="entry name" value="HTH_MerR-trunc"/>
    <property type="match status" value="1"/>
</dbReference>
<evidence type="ECO:0000259" key="2">
    <source>
        <dbReference type="Pfam" id="PF12728"/>
    </source>
</evidence>
<dbReference type="SUPFAM" id="SSF52242">
    <property type="entry name" value="Cobalamin (vitamin B12)-binding domain"/>
    <property type="match status" value="1"/>
</dbReference>
<organism evidence="3 4">
    <name type="scientific">Sulfidibacter corallicola</name>
    <dbReference type="NCBI Taxonomy" id="2818388"/>
    <lineage>
        <taxon>Bacteria</taxon>
        <taxon>Pseudomonadati</taxon>
        <taxon>Acidobacteriota</taxon>
        <taxon>Holophagae</taxon>
        <taxon>Acanthopleuribacterales</taxon>
        <taxon>Acanthopleuribacteraceae</taxon>
        <taxon>Sulfidibacter</taxon>
    </lineage>
</organism>
<protein>
    <submittedName>
        <fullName evidence="3">Helix-turn-helix domain-containing protein</fullName>
    </submittedName>
</protein>
<sequence>MQLYSPKQVAAAIGVSEASLKRWCDRGLLEVHRTVGGHRRITKQEVLHFVRRSKYDLVAPEILGLSKGRSAHSAGSLPSMDTVMDLLVRGDEQTLRVMMTEYYTSGAPLERLFDDILAPAFHEIGSAWARGDLEVYQERLSGVICMRALVALSNLIRPAPAQAELSLGAGLTEDPYQLANVMVEVLLRERGWHSQTLGTNLPGETLAKAIETRKPRLFWLSVSTIADEARFQRDCALIWAACRATGCWLAIGGRGFTEPVREHIRYTVFCDTLKHLLNFLESHGPPNTRKHTNANPVD</sequence>
<dbReference type="InterPro" id="IPR041657">
    <property type="entry name" value="HTH_17"/>
</dbReference>
<name>A0A8A4TEV2_SULCO</name>
<evidence type="ECO:0000313" key="4">
    <source>
        <dbReference type="Proteomes" id="UP000663929"/>
    </source>
</evidence>
<dbReference type="RefSeq" id="WP_237377822.1">
    <property type="nucleotide sequence ID" value="NZ_CP071793.1"/>
</dbReference>
<feature type="domain" description="Helix-turn-helix" evidence="2">
    <location>
        <begin position="3"/>
        <end position="52"/>
    </location>
</feature>
<dbReference type="AlphaFoldDB" id="A0A8A4TEV2"/>
<dbReference type="InterPro" id="IPR036724">
    <property type="entry name" value="Cobalamin-bd_sf"/>
</dbReference>
<dbReference type="Pfam" id="PF12728">
    <property type="entry name" value="HTH_17"/>
    <property type="match status" value="1"/>
</dbReference>
<keyword evidence="4" id="KW-1185">Reference proteome</keyword>
<dbReference type="SUPFAM" id="SSF46955">
    <property type="entry name" value="Putative DNA-binding domain"/>
    <property type="match status" value="1"/>
</dbReference>
<dbReference type="Pfam" id="PF02607">
    <property type="entry name" value="B12-binding_2"/>
    <property type="match status" value="1"/>
</dbReference>
<proteinExistence type="predicted"/>
<dbReference type="GO" id="GO:0031419">
    <property type="term" value="F:cobalamin binding"/>
    <property type="evidence" value="ECO:0007669"/>
    <property type="project" value="InterPro"/>
</dbReference>
<dbReference type="InterPro" id="IPR003759">
    <property type="entry name" value="Cbl-bd_cap"/>
</dbReference>
<evidence type="ECO:0000313" key="3">
    <source>
        <dbReference type="EMBL" id="QTD48163.1"/>
    </source>
</evidence>
<dbReference type="InterPro" id="IPR036594">
    <property type="entry name" value="Meth_synthase_dom"/>
</dbReference>
<dbReference type="EMBL" id="CP071793">
    <property type="protein sequence ID" value="QTD48163.1"/>
    <property type="molecule type" value="Genomic_DNA"/>
</dbReference>
<dbReference type="Gene3D" id="1.10.1660.10">
    <property type="match status" value="1"/>
</dbReference>
<feature type="domain" description="B12-binding N-terminal" evidence="1">
    <location>
        <begin position="84"/>
        <end position="152"/>
    </location>
</feature>
<reference evidence="3" key="1">
    <citation type="submission" date="2021-03" db="EMBL/GenBank/DDBJ databases">
        <title>Acanthopleuribacteraceae sp. M133.</title>
        <authorList>
            <person name="Wang G."/>
        </authorList>
    </citation>
    <scope>NUCLEOTIDE SEQUENCE</scope>
    <source>
        <strain evidence="3">M133</strain>
    </source>
</reference>
<dbReference type="Proteomes" id="UP000663929">
    <property type="component" value="Chromosome"/>
</dbReference>
<evidence type="ECO:0000259" key="1">
    <source>
        <dbReference type="Pfam" id="PF02607"/>
    </source>
</evidence>
<dbReference type="InterPro" id="IPR009061">
    <property type="entry name" value="DNA-bd_dom_put_sf"/>
</dbReference>
<dbReference type="GO" id="GO:0046872">
    <property type="term" value="F:metal ion binding"/>
    <property type="evidence" value="ECO:0007669"/>
    <property type="project" value="InterPro"/>
</dbReference>
<accession>A0A8A4TEV2</accession>